<accession>A0A5C7A5G9</accession>
<organism evidence="2 3">
    <name type="scientific">Psychrobacter frigidicola</name>
    <dbReference type="NCBI Taxonomy" id="45611"/>
    <lineage>
        <taxon>Bacteria</taxon>
        <taxon>Pseudomonadati</taxon>
        <taxon>Pseudomonadota</taxon>
        <taxon>Gammaproteobacteria</taxon>
        <taxon>Moraxellales</taxon>
        <taxon>Moraxellaceae</taxon>
        <taxon>Psychrobacter</taxon>
    </lineage>
</organism>
<protein>
    <recommendedName>
        <fullName evidence="4">DUF3828 domain-containing protein</fullName>
    </recommendedName>
</protein>
<evidence type="ECO:0000256" key="1">
    <source>
        <dbReference type="SAM" id="SignalP"/>
    </source>
</evidence>
<keyword evidence="3" id="KW-1185">Reference proteome</keyword>
<keyword evidence="1" id="KW-0732">Signal</keyword>
<feature type="chain" id="PRO_5022694627" description="DUF3828 domain-containing protein" evidence="1">
    <location>
        <begin position="24"/>
        <end position="158"/>
    </location>
</feature>
<evidence type="ECO:0000313" key="2">
    <source>
        <dbReference type="EMBL" id="TXD97784.1"/>
    </source>
</evidence>
<dbReference type="AlphaFoldDB" id="A0A5C7A5G9"/>
<gene>
    <name evidence="2" type="ORF">ES754_02075</name>
</gene>
<dbReference type="EMBL" id="VORZ01000001">
    <property type="protein sequence ID" value="TXD97784.1"/>
    <property type="molecule type" value="Genomic_DNA"/>
</dbReference>
<sequence>MQKLKLSTLVLLVGIATATTAIANPAEDMQTQAAMTVATIEKMYQQDASNQGQDYPVTLEQYGNQELQAAMQLEREYFDREQMSCHIGYDVLWDAQDPDYGQDKRISMTKQGLVKVSLAQGSDIYYKLSCDDSECSVADVIVDDDGTSLREYLIEACR</sequence>
<dbReference type="OrthoDB" id="6697078at2"/>
<dbReference type="RefSeq" id="WP_147221614.1">
    <property type="nucleotide sequence ID" value="NZ_CAJGYY010000001.1"/>
</dbReference>
<comment type="caution">
    <text evidence="2">The sequence shown here is derived from an EMBL/GenBank/DDBJ whole genome shotgun (WGS) entry which is preliminary data.</text>
</comment>
<dbReference type="Proteomes" id="UP000321903">
    <property type="component" value="Unassembled WGS sequence"/>
</dbReference>
<reference evidence="2 3" key="1">
    <citation type="submission" date="2019-08" db="EMBL/GenBank/DDBJ databases">
        <title>Genome sequence of Psychrobacter frigidicola ACAM304 (type strain).</title>
        <authorList>
            <person name="Bowman J.P."/>
        </authorList>
    </citation>
    <scope>NUCLEOTIDE SEQUENCE [LARGE SCALE GENOMIC DNA]</scope>
    <source>
        <strain evidence="2 3">ACAM 304</strain>
    </source>
</reference>
<name>A0A5C7A5G9_9GAMM</name>
<feature type="signal peptide" evidence="1">
    <location>
        <begin position="1"/>
        <end position="23"/>
    </location>
</feature>
<evidence type="ECO:0008006" key="4">
    <source>
        <dbReference type="Google" id="ProtNLM"/>
    </source>
</evidence>
<proteinExistence type="predicted"/>
<evidence type="ECO:0000313" key="3">
    <source>
        <dbReference type="Proteomes" id="UP000321903"/>
    </source>
</evidence>